<dbReference type="AlphaFoldDB" id="A0A554LI70"/>
<evidence type="ECO:0000256" key="1">
    <source>
        <dbReference type="ARBA" id="ARBA00004141"/>
    </source>
</evidence>
<sequence>MKQLNQKKFLELLLFGFFIFLPFERILTLEISGLTAKISFIILLIIIIIFFSTLRKIILTTEEKFLLTFSTLSFLSIGFLTLRRIAKENGRIEIIKKILIYAGAVLSLFALWQYFADLYNLPFSFLRPQYSKLIFGFPRPQATFLEPLYFANFLFLPFYFNLEKILSEKRVGWFFILNQILISMVFVLTLSRGAYLGVLGSLFLLLIVILIKFQQNLKRFFLGLFLSVVGVLLAVALIYFTVPTKQDFRLFLAHSSAADVQTGESTVDRFYTSQIAVEKFLTSPWGIGTGAFGALPEFRDKISISGYQTVNNLYLEILIEEGILGLLLFVGFLFLIIKSQIFRLGEPQARRASLISQNFSPVIYLSILFALLIQATTLAPIYLLPFWAFLALV</sequence>
<dbReference type="EMBL" id="VMGN01000070">
    <property type="protein sequence ID" value="TSC92563.1"/>
    <property type="molecule type" value="Genomic_DNA"/>
</dbReference>
<feature type="transmembrane region" description="Helical" evidence="5">
    <location>
        <begin position="194"/>
        <end position="213"/>
    </location>
</feature>
<evidence type="ECO:0000259" key="6">
    <source>
        <dbReference type="Pfam" id="PF04932"/>
    </source>
</evidence>
<dbReference type="PANTHER" id="PTHR37422:SF13">
    <property type="entry name" value="LIPOPOLYSACCHARIDE BIOSYNTHESIS PROTEIN PA4999-RELATED"/>
    <property type="match status" value="1"/>
</dbReference>
<dbReference type="Proteomes" id="UP000316495">
    <property type="component" value="Unassembled WGS sequence"/>
</dbReference>
<dbReference type="InterPro" id="IPR007016">
    <property type="entry name" value="O-antigen_ligase-rel_domated"/>
</dbReference>
<keyword evidence="2 5" id="KW-0812">Transmembrane</keyword>
<feature type="transmembrane region" description="Helical" evidence="5">
    <location>
        <begin position="98"/>
        <end position="115"/>
    </location>
</feature>
<feature type="domain" description="O-antigen ligase-related" evidence="6">
    <location>
        <begin position="180"/>
        <end position="330"/>
    </location>
</feature>
<feature type="transmembrane region" description="Helical" evidence="5">
    <location>
        <begin position="65"/>
        <end position="86"/>
    </location>
</feature>
<evidence type="ECO:0000313" key="8">
    <source>
        <dbReference type="Proteomes" id="UP000316495"/>
    </source>
</evidence>
<evidence type="ECO:0000256" key="2">
    <source>
        <dbReference type="ARBA" id="ARBA00022692"/>
    </source>
</evidence>
<evidence type="ECO:0000256" key="4">
    <source>
        <dbReference type="ARBA" id="ARBA00023136"/>
    </source>
</evidence>
<accession>A0A554LI70</accession>
<comment type="subcellular location">
    <subcellularLocation>
        <location evidence="1">Membrane</location>
        <topology evidence="1">Multi-pass membrane protein</topology>
    </subcellularLocation>
</comment>
<proteinExistence type="predicted"/>
<dbReference type="GO" id="GO:0016020">
    <property type="term" value="C:membrane"/>
    <property type="evidence" value="ECO:0007669"/>
    <property type="project" value="UniProtKB-SubCell"/>
</dbReference>
<name>A0A554LI70_9BACT</name>
<gene>
    <name evidence="7" type="ORF">Athens101428_829</name>
</gene>
<feature type="transmembrane region" description="Helical" evidence="5">
    <location>
        <begin position="142"/>
        <end position="159"/>
    </location>
</feature>
<evidence type="ECO:0000256" key="3">
    <source>
        <dbReference type="ARBA" id="ARBA00022989"/>
    </source>
</evidence>
<feature type="transmembrane region" description="Helical" evidence="5">
    <location>
        <begin position="322"/>
        <end position="341"/>
    </location>
</feature>
<reference evidence="7 8" key="1">
    <citation type="submission" date="2017-07" db="EMBL/GenBank/DDBJ databases">
        <title>Mechanisms for carbon and nitrogen cycling indicate functional differentiation within the Candidate Phyla Radiation.</title>
        <authorList>
            <person name="Danczak R.E."/>
            <person name="Johnston M.D."/>
            <person name="Kenah C."/>
            <person name="Slattery M."/>
            <person name="Wrighton K.C."/>
            <person name="Wilkins M.J."/>
        </authorList>
    </citation>
    <scope>NUCLEOTIDE SEQUENCE [LARGE SCALE GENOMIC DNA]</scope>
    <source>
        <strain evidence="7">Athens1014_28</strain>
    </source>
</reference>
<protein>
    <submittedName>
        <fullName evidence="7">O-antigen polymerase</fullName>
    </submittedName>
</protein>
<evidence type="ECO:0000256" key="5">
    <source>
        <dbReference type="SAM" id="Phobius"/>
    </source>
</evidence>
<keyword evidence="3 5" id="KW-1133">Transmembrane helix</keyword>
<comment type="caution">
    <text evidence="7">The sequence shown here is derived from an EMBL/GenBank/DDBJ whole genome shotgun (WGS) entry which is preliminary data.</text>
</comment>
<dbReference type="PANTHER" id="PTHR37422">
    <property type="entry name" value="TEICHURONIC ACID BIOSYNTHESIS PROTEIN TUAE"/>
    <property type="match status" value="1"/>
</dbReference>
<evidence type="ECO:0000313" key="7">
    <source>
        <dbReference type="EMBL" id="TSC92563.1"/>
    </source>
</evidence>
<feature type="transmembrane region" description="Helical" evidence="5">
    <location>
        <begin position="171"/>
        <end position="188"/>
    </location>
</feature>
<feature type="transmembrane region" description="Helical" evidence="5">
    <location>
        <begin position="220"/>
        <end position="242"/>
    </location>
</feature>
<dbReference type="InterPro" id="IPR051533">
    <property type="entry name" value="WaaL-like"/>
</dbReference>
<dbReference type="Pfam" id="PF04932">
    <property type="entry name" value="Wzy_C"/>
    <property type="match status" value="1"/>
</dbReference>
<feature type="transmembrane region" description="Helical" evidence="5">
    <location>
        <begin position="362"/>
        <end position="390"/>
    </location>
</feature>
<feature type="transmembrane region" description="Helical" evidence="5">
    <location>
        <begin position="40"/>
        <end position="59"/>
    </location>
</feature>
<organism evidence="7 8">
    <name type="scientific">Candidatus Berkelbacteria bacterium Athens1014_28</name>
    <dbReference type="NCBI Taxonomy" id="2017145"/>
    <lineage>
        <taxon>Bacteria</taxon>
        <taxon>Candidatus Berkelbacteria</taxon>
    </lineage>
</organism>
<keyword evidence="4 5" id="KW-0472">Membrane</keyword>